<protein>
    <recommendedName>
        <fullName evidence="1">Restriction endonuclease type IV Mrr domain-containing protein</fullName>
    </recommendedName>
</protein>
<feature type="domain" description="Restriction endonuclease type IV Mrr" evidence="1">
    <location>
        <begin position="56"/>
        <end position="113"/>
    </location>
</feature>
<dbReference type="OrthoDB" id="5801502at2"/>
<proteinExistence type="predicted"/>
<evidence type="ECO:0000259" key="1">
    <source>
        <dbReference type="Pfam" id="PF04471"/>
    </source>
</evidence>
<evidence type="ECO:0000313" key="3">
    <source>
        <dbReference type="Proteomes" id="UP000003374"/>
    </source>
</evidence>
<name>A4BVQ9_9GAMM</name>
<dbReference type="Proteomes" id="UP000003374">
    <property type="component" value="Unassembled WGS sequence"/>
</dbReference>
<evidence type="ECO:0000313" key="2">
    <source>
        <dbReference type="EMBL" id="EAR20181.1"/>
    </source>
</evidence>
<dbReference type="Pfam" id="PF04471">
    <property type="entry name" value="Mrr_cat"/>
    <property type="match status" value="1"/>
</dbReference>
<organism evidence="2 3">
    <name type="scientific">Nitrococcus mobilis Nb-231</name>
    <dbReference type="NCBI Taxonomy" id="314278"/>
    <lineage>
        <taxon>Bacteria</taxon>
        <taxon>Pseudomonadati</taxon>
        <taxon>Pseudomonadota</taxon>
        <taxon>Gammaproteobacteria</taxon>
        <taxon>Chromatiales</taxon>
        <taxon>Ectothiorhodospiraceae</taxon>
        <taxon>Nitrococcus</taxon>
    </lineage>
</organism>
<gene>
    <name evidence="2" type="ORF">NB231_13751</name>
</gene>
<dbReference type="InterPro" id="IPR011335">
    <property type="entry name" value="Restrct_endonuc-II-like"/>
</dbReference>
<dbReference type="GO" id="GO:0009307">
    <property type="term" value="P:DNA restriction-modification system"/>
    <property type="evidence" value="ECO:0007669"/>
    <property type="project" value="InterPro"/>
</dbReference>
<accession>A4BVQ9</accession>
<dbReference type="eggNOG" id="ENOG5032WEZ">
    <property type="taxonomic scope" value="Bacteria"/>
</dbReference>
<dbReference type="InterPro" id="IPR007560">
    <property type="entry name" value="Restrct_endonuc_IV_Mrr"/>
</dbReference>
<dbReference type="GO" id="GO:0004519">
    <property type="term" value="F:endonuclease activity"/>
    <property type="evidence" value="ECO:0007669"/>
    <property type="project" value="InterPro"/>
</dbReference>
<dbReference type="SUPFAM" id="SSF52980">
    <property type="entry name" value="Restriction endonuclease-like"/>
    <property type="match status" value="1"/>
</dbReference>
<dbReference type="AlphaFoldDB" id="A4BVQ9"/>
<reference evidence="2 3" key="1">
    <citation type="submission" date="2006-02" db="EMBL/GenBank/DDBJ databases">
        <authorList>
            <person name="Waterbury J."/>
            <person name="Ferriera S."/>
            <person name="Johnson J."/>
            <person name="Kravitz S."/>
            <person name="Halpern A."/>
            <person name="Remington K."/>
            <person name="Beeson K."/>
            <person name="Tran B."/>
            <person name="Rogers Y.-H."/>
            <person name="Friedman R."/>
            <person name="Venter J.C."/>
        </authorList>
    </citation>
    <scope>NUCLEOTIDE SEQUENCE [LARGE SCALE GENOMIC DNA]</scope>
    <source>
        <strain evidence="2 3">Nb-231</strain>
    </source>
</reference>
<dbReference type="GO" id="GO:0003677">
    <property type="term" value="F:DNA binding"/>
    <property type="evidence" value="ECO:0007669"/>
    <property type="project" value="InterPro"/>
</dbReference>
<dbReference type="EMBL" id="AAOF01000031">
    <property type="protein sequence ID" value="EAR20181.1"/>
    <property type="molecule type" value="Genomic_DNA"/>
</dbReference>
<keyword evidence="3" id="KW-1185">Reference proteome</keyword>
<dbReference type="RefSeq" id="WP_005003585.1">
    <property type="nucleotide sequence ID" value="NZ_CH672427.1"/>
</dbReference>
<comment type="caution">
    <text evidence="2">The sequence shown here is derived from an EMBL/GenBank/DDBJ whole genome shotgun (WGS) entry which is preliminary data.</text>
</comment>
<dbReference type="HOGENOM" id="CLU_1659225_0_0_6"/>
<sequence>MATKAWQSYEKVAQHLLDQFAEHFELGHVEGKQLVAGNSGTEWEIDAKGVSEGAEAFLIIECRRYTKSRLNQESMAALAFRIQDTGAKGGIVVSPMELQRGAKKVAASANIQHVTLDPQSTTSDYMLRFLNQVFVGVSDSVTVTDSVHIQVIRDGKVIDERKA</sequence>